<sequence>MWQHRAAGQAAPGPSPAAASAPLYAFDGPPPESAYAGAPGIGDELETLIRAQVEVERAAVETEYGQAEHREHLLRWAAVRDRIALQAELPGELREGAERAAAHAADRLQAHDHVWDGQAGPYGPRSPEWDLAEGGRAYVRQEYAAWRAATRRRTP</sequence>
<accession>A0A6N7L320</accession>
<organism evidence="2 3">
    <name type="scientific">Streptomyces kaniharaensis</name>
    <dbReference type="NCBI Taxonomy" id="212423"/>
    <lineage>
        <taxon>Bacteria</taxon>
        <taxon>Bacillati</taxon>
        <taxon>Actinomycetota</taxon>
        <taxon>Actinomycetes</taxon>
        <taxon>Kitasatosporales</taxon>
        <taxon>Streptomycetaceae</taxon>
        <taxon>Streptomyces</taxon>
    </lineage>
</organism>
<feature type="region of interest" description="Disordered" evidence="1">
    <location>
        <begin position="1"/>
        <end position="40"/>
    </location>
</feature>
<reference evidence="2 3" key="1">
    <citation type="submission" date="2019-09" db="EMBL/GenBank/DDBJ databases">
        <title>Genome Sequences of Streptomyces kaniharaensis ATCC 21070.</title>
        <authorList>
            <person name="Zhu W."/>
            <person name="De Crecy-Lagard V."/>
            <person name="Richards N.G."/>
        </authorList>
    </citation>
    <scope>NUCLEOTIDE SEQUENCE [LARGE SCALE GENOMIC DNA]</scope>
    <source>
        <strain evidence="2 3">SF-557</strain>
    </source>
</reference>
<dbReference type="AlphaFoldDB" id="A0A6N7L320"/>
<evidence type="ECO:0000313" key="2">
    <source>
        <dbReference type="EMBL" id="MQS18021.1"/>
    </source>
</evidence>
<keyword evidence="3" id="KW-1185">Reference proteome</keyword>
<feature type="compositionally biased region" description="Low complexity" evidence="1">
    <location>
        <begin position="1"/>
        <end position="22"/>
    </location>
</feature>
<protein>
    <submittedName>
        <fullName evidence="2">Uncharacterized protein</fullName>
    </submittedName>
</protein>
<name>A0A6N7L320_9ACTN</name>
<evidence type="ECO:0000256" key="1">
    <source>
        <dbReference type="SAM" id="MobiDB-lite"/>
    </source>
</evidence>
<proteinExistence type="predicted"/>
<gene>
    <name evidence="2" type="ORF">F7Q99_39000</name>
</gene>
<dbReference type="Proteomes" id="UP000450000">
    <property type="component" value="Unassembled WGS sequence"/>
</dbReference>
<evidence type="ECO:0000313" key="3">
    <source>
        <dbReference type="Proteomes" id="UP000450000"/>
    </source>
</evidence>
<dbReference type="EMBL" id="WBOF01000010">
    <property type="protein sequence ID" value="MQS18021.1"/>
    <property type="molecule type" value="Genomic_DNA"/>
</dbReference>
<comment type="caution">
    <text evidence="2">The sequence shown here is derived from an EMBL/GenBank/DDBJ whole genome shotgun (WGS) entry which is preliminary data.</text>
</comment>